<dbReference type="InterPro" id="IPR036259">
    <property type="entry name" value="MFS_trans_sf"/>
</dbReference>
<evidence type="ECO:0000313" key="8">
    <source>
        <dbReference type="EMBL" id="GFY72457.1"/>
    </source>
</evidence>
<evidence type="ECO:0000256" key="3">
    <source>
        <dbReference type="ARBA" id="ARBA00022692"/>
    </source>
</evidence>
<feature type="transmembrane region" description="Helical" evidence="6">
    <location>
        <begin position="459"/>
        <end position="477"/>
    </location>
</feature>
<protein>
    <submittedName>
        <fullName evidence="8">MFS_1_like domain-containing protein</fullName>
    </submittedName>
</protein>
<dbReference type="Gene3D" id="1.20.1250.20">
    <property type="entry name" value="MFS general substrate transporter like domains"/>
    <property type="match status" value="1"/>
</dbReference>
<feature type="transmembrane region" description="Helical" evidence="6">
    <location>
        <begin position="310"/>
        <end position="329"/>
    </location>
</feature>
<name>A0A8X7CQB9_9ARAC</name>
<evidence type="ECO:0000313" key="9">
    <source>
        <dbReference type="Proteomes" id="UP000886998"/>
    </source>
</evidence>
<dbReference type="Pfam" id="PF12832">
    <property type="entry name" value="MFS_1_like"/>
    <property type="match status" value="1"/>
</dbReference>
<evidence type="ECO:0000256" key="1">
    <source>
        <dbReference type="ARBA" id="ARBA00004141"/>
    </source>
</evidence>
<gene>
    <name evidence="8" type="primary">AVEN_203431_1</name>
    <name evidence="8" type="ORF">TNIN_463501</name>
</gene>
<comment type="similarity">
    <text evidence="2">Belongs to the major facilitator superfamily. MFSD6 family.</text>
</comment>
<dbReference type="Proteomes" id="UP000886998">
    <property type="component" value="Unassembled WGS sequence"/>
</dbReference>
<reference evidence="8" key="1">
    <citation type="submission" date="2020-08" db="EMBL/GenBank/DDBJ databases">
        <title>Multicomponent nature underlies the extraordinary mechanical properties of spider dragline silk.</title>
        <authorList>
            <person name="Kono N."/>
            <person name="Nakamura H."/>
            <person name="Mori M."/>
            <person name="Yoshida Y."/>
            <person name="Ohtoshi R."/>
            <person name="Malay A.D."/>
            <person name="Moran D.A.P."/>
            <person name="Tomita M."/>
            <person name="Numata K."/>
            <person name="Arakawa K."/>
        </authorList>
    </citation>
    <scope>NUCLEOTIDE SEQUENCE</scope>
</reference>
<feature type="transmembrane region" description="Helical" evidence="6">
    <location>
        <begin position="551"/>
        <end position="571"/>
    </location>
</feature>
<evidence type="ECO:0000256" key="2">
    <source>
        <dbReference type="ARBA" id="ARBA00005241"/>
    </source>
</evidence>
<sequence length="724" mass="81675">MRAIGLTVWHIIWVHVASGLICILIPLLVGTLAERKGSSPKKYLYKICFSFSLFLCIFGYTALLAVPRIQRIHKQPQIDFDCSSPMNAVINLEKCANYETCADVAHSWSSNALFRLSHCRFKYRGSEDMRLSPPDPSNPLQMCFRTTGNTTHHCLVYDPQVRENPTLEFHSDLSSWQFTEYRNVSPKEFSFAEPSSSTPSLNICNYVPATSGTVIKINGRNHDAVTCQKSLAEDVISIKCVLSLQTEDGDKSPCFDIAGDLNTAFWACLGLRAAADAFFLCAFCLLEGITLRTIQNGPYNRGAYGRSRMVPAIALVIFPPIVGSLVDYFSEVADSPDYSPAYFLFAACELIACILIYALPLPVGGNTFRYDLSSDYSIRNYGEDPSRKFEITLELVVISIVTTFLGTAWSVSQVFDPLLYQDIHFTHLMLGASQSTVFLFAIPFLWVSKNLIQNIGESNLISTAFAFHSLHLAGLSFTDEWRFWWWSTPFETMKAFTIPLLWLALVAAVEHDSSKGKRIAMHYILGVTHFGIGRILGCAVVGFVAEKYSMSLSYRAMSVFCLVMSVLYLLFHHCFMKPRHRKKVAERCALQKYSEEKKTENFTTLELQSSKIKLLNTFPPLRIYSQVPNKIAACKDTDCSHLAAQASRTISEWLLSTLGRDHASKWQDSSSHTKLKAQKIKDIWLILLDSRIPSWIKKSKIGKNDISKLQLFDIVYKKHFLEKV</sequence>
<feature type="transmembrane region" description="Helical" evidence="6">
    <location>
        <begin position="423"/>
        <end position="447"/>
    </location>
</feature>
<evidence type="ECO:0000256" key="4">
    <source>
        <dbReference type="ARBA" id="ARBA00022989"/>
    </source>
</evidence>
<dbReference type="EMBL" id="BMAV01019455">
    <property type="protein sequence ID" value="GFY72457.1"/>
    <property type="molecule type" value="Genomic_DNA"/>
</dbReference>
<keyword evidence="5 6" id="KW-0472">Membrane</keyword>
<feature type="domain" description="Major facilitator superfamily associated" evidence="7">
    <location>
        <begin position="1"/>
        <end position="555"/>
    </location>
</feature>
<accession>A0A8X7CQB9</accession>
<feature type="transmembrane region" description="Helical" evidence="6">
    <location>
        <begin position="44"/>
        <end position="66"/>
    </location>
</feature>
<feature type="transmembrane region" description="Helical" evidence="6">
    <location>
        <begin position="341"/>
        <end position="359"/>
    </location>
</feature>
<feature type="transmembrane region" description="Helical" evidence="6">
    <location>
        <begin position="12"/>
        <end position="32"/>
    </location>
</feature>
<keyword evidence="9" id="KW-1185">Reference proteome</keyword>
<feature type="transmembrane region" description="Helical" evidence="6">
    <location>
        <begin position="521"/>
        <end position="545"/>
    </location>
</feature>
<organism evidence="8 9">
    <name type="scientific">Trichonephila inaurata madagascariensis</name>
    <dbReference type="NCBI Taxonomy" id="2747483"/>
    <lineage>
        <taxon>Eukaryota</taxon>
        <taxon>Metazoa</taxon>
        <taxon>Ecdysozoa</taxon>
        <taxon>Arthropoda</taxon>
        <taxon>Chelicerata</taxon>
        <taxon>Arachnida</taxon>
        <taxon>Araneae</taxon>
        <taxon>Araneomorphae</taxon>
        <taxon>Entelegynae</taxon>
        <taxon>Araneoidea</taxon>
        <taxon>Nephilidae</taxon>
        <taxon>Trichonephila</taxon>
        <taxon>Trichonephila inaurata</taxon>
    </lineage>
</organism>
<dbReference type="AlphaFoldDB" id="A0A8X7CQB9"/>
<dbReference type="OrthoDB" id="6414167at2759"/>
<evidence type="ECO:0000259" key="7">
    <source>
        <dbReference type="Pfam" id="PF12832"/>
    </source>
</evidence>
<proteinExistence type="inferred from homology"/>
<comment type="caution">
    <text evidence="8">The sequence shown here is derived from an EMBL/GenBank/DDBJ whole genome shotgun (WGS) entry which is preliminary data.</text>
</comment>
<feature type="transmembrane region" description="Helical" evidence="6">
    <location>
        <begin position="483"/>
        <end position="509"/>
    </location>
</feature>
<feature type="transmembrane region" description="Helical" evidence="6">
    <location>
        <begin position="391"/>
        <end position="411"/>
    </location>
</feature>
<evidence type="ECO:0000256" key="5">
    <source>
        <dbReference type="ARBA" id="ARBA00023136"/>
    </source>
</evidence>
<dbReference type="PANTHER" id="PTHR16172:SF41">
    <property type="entry name" value="MAJOR FACILITATOR SUPERFAMILY DOMAIN-CONTAINING PROTEIN 6-LIKE"/>
    <property type="match status" value="1"/>
</dbReference>
<dbReference type="InterPro" id="IPR024989">
    <property type="entry name" value="MFS_assoc_dom"/>
</dbReference>
<keyword evidence="4 6" id="KW-1133">Transmembrane helix</keyword>
<dbReference type="PANTHER" id="PTHR16172">
    <property type="entry name" value="MAJOR FACILITATOR SUPERFAMILY DOMAIN-CONTAINING PROTEIN 6-LIKE"/>
    <property type="match status" value="1"/>
</dbReference>
<evidence type="ECO:0000256" key="6">
    <source>
        <dbReference type="SAM" id="Phobius"/>
    </source>
</evidence>
<dbReference type="InterPro" id="IPR051717">
    <property type="entry name" value="MFS_MFSD6"/>
</dbReference>
<feature type="transmembrane region" description="Helical" evidence="6">
    <location>
        <begin position="264"/>
        <end position="289"/>
    </location>
</feature>
<keyword evidence="3 6" id="KW-0812">Transmembrane</keyword>
<dbReference type="GO" id="GO:0016020">
    <property type="term" value="C:membrane"/>
    <property type="evidence" value="ECO:0007669"/>
    <property type="project" value="UniProtKB-SubCell"/>
</dbReference>
<dbReference type="SUPFAM" id="SSF103473">
    <property type="entry name" value="MFS general substrate transporter"/>
    <property type="match status" value="1"/>
</dbReference>
<comment type="subcellular location">
    <subcellularLocation>
        <location evidence="1">Membrane</location>
        <topology evidence="1">Multi-pass membrane protein</topology>
    </subcellularLocation>
</comment>